<organism evidence="2 3">
    <name type="scientific">Thermogemmata fonticola</name>
    <dbReference type="NCBI Taxonomy" id="2755323"/>
    <lineage>
        <taxon>Bacteria</taxon>
        <taxon>Pseudomonadati</taxon>
        <taxon>Planctomycetota</taxon>
        <taxon>Planctomycetia</taxon>
        <taxon>Gemmatales</taxon>
        <taxon>Gemmataceae</taxon>
        <taxon>Thermogemmata</taxon>
    </lineage>
</organism>
<comment type="caution">
    <text evidence="2">The sequence shown here is derived from an EMBL/GenBank/DDBJ whole genome shotgun (WGS) entry which is preliminary data.</text>
</comment>
<dbReference type="EMBL" id="JACEFB010000001">
    <property type="protein sequence ID" value="MBA2224667.1"/>
    <property type="molecule type" value="Genomic_DNA"/>
</dbReference>
<evidence type="ECO:0000313" key="2">
    <source>
        <dbReference type="EMBL" id="MBA2224667.1"/>
    </source>
</evidence>
<dbReference type="RefSeq" id="WP_194536101.1">
    <property type="nucleotide sequence ID" value="NZ_JACEFB010000001.1"/>
</dbReference>
<proteinExistence type="predicted"/>
<evidence type="ECO:0000256" key="1">
    <source>
        <dbReference type="SAM" id="MobiDB-lite"/>
    </source>
</evidence>
<name>A0A7V8VBH4_9BACT</name>
<gene>
    <name evidence="2" type="ORF">H0921_00655</name>
</gene>
<keyword evidence="3" id="KW-1185">Reference proteome</keyword>
<dbReference type="AlphaFoldDB" id="A0A7V8VBH4"/>
<feature type="compositionally biased region" description="Basic and acidic residues" evidence="1">
    <location>
        <begin position="32"/>
        <end position="49"/>
    </location>
</feature>
<accession>A0A7V8VBH4</accession>
<sequence length="80" mass="9361">MHSDRPEPADAASHATRQDRPPKPSPADEDEQRALRRKQWEGEKRRRMEAVDSLLAQMTDRELKDYIQDHLEGWAGDEHD</sequence>
<feature type="region of interest" description="Disordered" evidence="1">
    <location>
        <begin position="1"/>
        <end position="49"/>
    </location>
</feature>
<protein>
    <submittedName>
        <fullName evidence="2">Uncharacterized protein</fullName>
    </submittedName>
</protein>
<reference evidence="2 3" key="1">
    <citation type="submission" date="2020-07" db="EMBL/GenBank/DDBJ databases">
        <title>Thermogemmata thermophila gen. nov., sp. nov., a novel moderate thermophilic planctomycete from a Kamchatka hot spring.</title>
        <authorList>
            <person name="Elcheninov A.G."/>
            <person name="Podosokorskaya O.A."/>
            <person name="Kovaleva O.L."/>
            <person name="Novikov A."/>
            <person name="Bonch-Osmolovskaya E.A."/>
            <person name="Toshchakov S.V."/>
            <person name="Kublanov I.V."/>
        </authorList>
    </citation>
    <scope>NUCLEOTIDE SEQUENCE [LARGE SCALE GENOMIC DNA]</scope>
    <source>
        <strain evidence="2 3">2918</strain>
    </source>
</reference>
<evidence type="ECO:0000313" key="3">
    <source>
        <dbReference type="Proteomes" id="UP000542342"/>
    </source>
</evidence>
<dbReference type="Proteomes" id="UP000542342">
    <property type="component" value="Unassembled WGS sequence"/>
</dbReference>